<accession>A0A2R5L847</accession>
<evidence type="ECO:0000256" key="1">
    <source>
        <dbReference type="SAM" id="SignalP"/>
    </source>
</evidence>
<feature type="signal peptide" evidence="1">
    <location>
        <begin position="1"/>
        <end position="18"/>
    </location>
</feature>
<proteinExistence type="predicted"/>
<protein>
    <submittedName>
        <fullName evidence="2">Putative salivary secreted protein</fullName>
    </submittedName>
</protein>
<dbReference type="EMBL" id="GGLE01001547">
    <property type="protein sequence ID" value="MBY05673.1"/>
    <property type="molecule type" value="Transcribed_RNA"/>
</dbReference>
<keyword evidence="1" id="KW-0732">Signal</keyword>
<dbReference type="PROSITE" id="PS51257">
    <property type="entry name" value="PROKAR_LIPOPROTEIN"/>
    <property type="match status" value="1"/>
</dbReference>
<dbReference type="AlphaFoldDB" id="A0A2R5L847"/>
<feature type="chain" id="PRO_5015308984" evidence="1">
    <location>
        <begin position="19"/>
        <end position="75"/>
    </location>
</feature>
<evidence type="ECO:0000313" key="2">
    <source>
        <dbReference type="EMBL" id="MBY05673.1"/>
    </source>
</evidence>
<name>A0A2R5L847_9ACAR</name>
<organism evidence="2">
    <name type="scientific">Ornithodoros turicata</name>
    <dbReference type="NCBI Taxonomy" id="34597"/>
    <lineage>
        <taxon>Eukaryota</taxon>
        <taxon>Metazoa</taxon>
        <taxon>Ecdysozoa</taxon>
        <taxon>Arthropoda</taxon>
        <taxon>Chelicerata</taxon>
        <taxon>Arachnida</taxon>
        <taxon>Acari</taxon>
        <taxon>Parasitiformes</taxon>
        <taxon>Ixodida</taxon>
        <taxon>Ixodoidea</taxon>
        <taxon>Argasidae</taxon>
        <taxon>Ornithodorinae</taxon>
        <taxon>Ornithodoros</taxon>
    </lineage>
</organism>
<reference evidence="2" key="1">
    <citation type="submission" date="2018-03" db="EMBL/GenBank/DDBJ databases">
        <title>The relapsing fever spirochete Borrelia turicatae persists in the highly oxidative environment of its soft-bodied tick vector.</title>
        <authorList>
            <person name="Bourret T.J."/>
            <person name="Boyle W.K."/>
            <person name="Valenzuela J.G."/>
            <person name="Oliveira F."/>
            <person name="Lopez J.E."/>
        </authorList>
    </citation>
    <scope>NUCLEOTIDE SEQUENCE</scope>
    <source>
        <strain evidence="2">Kansas strain/isolate</strain>
        <tissue evidence="2">Salivary glands</tissue>
    </source>
</reference>
<sequence length="75" mass="8209">MKLLLIATLSVLIVVVQSCGNDRSQANPEEDSFGGRRRECDARRCSNTPQCGEDCVCKPSPSNALQNQCQLTQPK</sequence>